<evidence type="ECO:0000313" key="6">
    <source>
        <dbReference type="Proteomes" id="UP000471648"/>
    </source>
</evidence>
<dbReference type="AlphaFoldDB" id="A0A6N9VEU8"/>
<dbReference type="PROSITE" id="PS50043">
    <property type="entry name" value="HTH_LUXR_2"/>
    <property type="match status" value="1"/>
</dbReference>
<name>A0A6N9VEU8_STRMI</name>
<evidence type="ECO:0000256" key="2">
    <source>
        <dbReference type="ARBA" id="ARBA00023125"/>
    </source>
</evidence>
<dbReference type="Proteomes" id="UP000471648">
    <property type="component" value="Unassembled WGS sequence"/>
</dbReference>
<dbReference type="GO" id="GO:0006355">
    <property type="term" value="P:regulation of DNA-templated transcription"/>
    <property type="evidence" value="ECO:0007669"/>
    <property type="project" value="InterPro"/>
</dbReference>
<protein>
    <submittedName>
        <fullName evidence="5">Response regulator transcription factor</fullName>
    </submittedName>
</protein>
<dbReference type="SUPFAM" id="SSF46894">
    <property type="entry name" value="C-terminal effector domain of the bipartite response regulators"/>
    <property type="match status" value="1"/>
</dbReference>
<evidence type="ECO:0000313" key="5">
    <source>
        <dbReference type="EMBL" id="NEB71390.1"/>
    </source>
</evidence>
<evidence type="ECO:0000256" key="3">
    <source>
        <dbReference type="ARBA" id="ARBA00023163"/>
    </source>
</evidence>
<dbReference type="GO" id="GO:0003677">
    <property type="term" value="F:DNA binding"/>
    <property type="evidence" value="ECO:0007669"/>
    <property type="project" value="UniProtKB-KW"/>
</dbReference>
<keyword evidence="3" id="KW-0804">Transcription</keyword>
<dbReference type="PANTHER" id="PTHR44688">
    <property type="entry name" value="DNA-BINDING TRANSCRIPTIONAL ACTIVATOR DEVR_DOSR"/>
    <property type="match status" value="1"/>
</dbReference>
<dbReference type="InterPro" id="IPR000792">
    <property type="entry name" value="Tscrpt_reg_LuxR_C"/>
</dbReference>
<dbReference type="Pfam" id="PF00196">
    <property type="entry name" value="GerE"/>
    <property type="match status" value="1"/>
</dbReference>
<dbReference type="EMBL" id="JAAGME010001281">
    <property type="protein sequence ID" value="NEB71390.1"/>
    <property type="molecule type" value="Genomic_DNA"/>
</dbReference>
<accession>A0A6N9VEU8</accession>
<feature type="non-terminal residue" evidence="5">
    <location>
        <position position="1"/>
    </location>
</feature>
<comment type="caution">
    <text evidence="5">The sequence shown here is derived from an EMBL/GenBank/DDBJ whole genome shotgun (WGS) entry which is preliminary data.</text>
</comment>
<dbReference type="SMART" id="SM00421">
    <property type="entry name" value="HTH_LUXR"/>
    <property type="match status" value="1"/>
</dbReference>
<dbReference type="Gene3D" id="1.10.10.10">
    <property type="entry name" value="Winged helix-like DNA-binding domain superfamily/Winged helix DNA-binding domain"/>
    <property type="match status" value="1"/>
</dbReference>
<dbReference type="InterPro" id="IPR016032">
    <property type="entry name" value="Sig_transdc_resp-reg_C-effctor"/>
</dbReference>
<evidence type="ECO:0000256" key="1">
    <source>
        <dbReference type="ARBA" id="ARBA00023015"/>
    </source>
</evidence>
<reference evidence="5 6" key="1">
    <citation type="submission" date="2020-01" db="EMBL/GenBank/DDBJ databases">
        <title>Insect and environment-associated Actinomycetes.</title>
        <authorList>
            <person name="Currrie C."/>
            <person name="Chevrette M."/>
            <person name="Carlson C."/>
            <person name="Stubbendieck R."/>
            <person name="Wendt-Pienkowski E."/>
        </authorList>
    </citation>
    <scope>NUCLEOTIDE SEQUENCE [LARGE SCALE GENOMIC DNA]</scope>
    <source>
        <strain evidence="5 6">SID14438</strain>
    </source>
</reference>
<organism evidence="5 6">
    <name type="scientific">Streptomyces microflavus</name>
    <name type="common">Streptomyces lipmanii</name>
    <dbReference type="NCBI Taxonomy" id="1919"/>
    <lineage>
        <taxon>Bacteria</taxon>
        <taxon>Bacillati</taxon>
        <taxon>Actinomycetota</taxon>
        <taxon>Actinomycetes</taxon>
        <taxon>Kitasatosporales</taxon>
        <taxon>Streptomycetaceae</taxon>
        <taxon>Streptomyces</taxon>
    </lineage>
</organism>
<proteinExistence type="predicted"/>
<dbReference type="PANTHER" id="PTHR44688:SF16">
    <property type="entry name" value="DNA-BINDING TRANSCRIPTIONAL ACTIVATOR DEVR_DOSR"/>
    <property type="match status" value="1"/>
</dbReference>
<sequence>SFAPEITGALDSLTNREREILVLVATGLSNAEIGARLEVAVGTVKVHVSAVLNKLGLRDRVQATIFAYESGLVRPSVTPTL</sequence>
<dbReference type="PROSITE" id="PS00622">
    <property type="entry name" value="HTH_LUXR_1"/>
    <property type="match status" value="1"/>
</dbReference>
<keyword evidence="2" id="KW-0238">DNA-binding</keyword>
<dbReference type="CDD" id="cd06170">
    <property type="entry name" value="LuxR_C_like"/>
    <property type="match status" value="1"/>
</dbReference>
<dbReference type="PRINTS" id="PR00038">
    <property type="entry name" value="HTHLUXR"/>
</dbReference>
<evidence type="ECO:0000259" key="4">
    <source>
        <dbReference type="PROSITE" id="PS50043"/>
    </source>
</evidence>
<feature type="domain" description="HTH luxR-type" evidence="4">
    <location>
        <begin position="6"/>
        <end position="71"/>
    </location>
</feature>
<gene>
    <name evidence="5" type="ORF">G3I39_30630</name>
</gene>
<keyword evidence="1" id="KW-0805">Transcription regulation</keyword>
<dbReference type="InterPro" id="IPR036388">
    <property type="entry name" value="WH-like_DNA-bd_sf"/>
</dbReference>
<dbReference type="RefSeq" id="WP_164358620.1">
    <property type="nucleotide sequence ID" value="NZ_JAAGME010001281.1"/>
</dbReference>